<evidence type="ECO:0000256" key="1">
    <source>
        <dbReference type="SAM" id="SignalP"/>
    </source>
</evidence>
<keyword evidence="1" id="KW-0732">Signal</keyword>
<reference evidence="2" key="1">
    <citation type="submission" date="2024-06" db="EMBL/GenBank/DDBJ databases">
        <title>Sequencing and assembly of the genome of Dyadobacter sp. strain 676, a symbiont of Cyamopsis tetragonoloba.</title>
        <authorList>
            <person name="Guro P."/>
            <person name="Sazanova A."/>
            <person name="Kuznetsova I."/>
            <person name="Belimov A."/>
            <person name="Safronova V."/>
        </authorList>
    </citation>
    <scope>NUCLEOTIDE SEQUENCE</scope>
    <source>
        <strain evidence="2">676</strain>
    </source>
</reference>
<protein>
    <recommendedName>
        <fullName evidence="3">HEAT repeat domain-containing protein</fullName>
    </recommendedName>
</protein>
<dbReference type="RefSeq" id="WP_353721119.1">
    <property type="nucleotide sequence ID" value="NZ_CP159289.1"/>
</dbReference>
<proteinExistence type="predicted"/>
<dbReference type="AlphaFoldDB" id="A0AAU8FPB0"/>
<organism evidence="2">
    <name type="scientific">Dyadobacter sp. 676</name>
    <dbReference type="NCBI Taxonomy" id="3088362"/>
    <lineage>
        <taxon>Bacteria</taxon>
        <taxon>Pseudomonadati</taxon>
        <taxon>Bacteroidota</taxon>
        <taxon>Cytophagia</taxon>
        <taxon>Cytophagales</taxon>
        <taxon>Spirosomataceae</taxon>
        <taxon>Dyadobacter</taxon>
    </lineage>
</organism>
<gene>
    <name evidence="2" type="ORF">ABV298_05245</name>
</gene>
<sequence>MKTCPILLLSLLLWQVTVPCSAQNNFEDKLARAALTWFDTAQVNAILKNNRELLLPFSQVMQFSMSLQGRKMAAFPLAALREKPVYESSVPPLLASPVPNNRLLGYLLIAATGDVSRRDLLAQRLKTEKASECTIWLGMGLMHLGYDHTSAIFPWVVENNSLAGNYLFPLFCALPKDSLRQTAYRFAASANWKERIYAIQSLGYTGYSAQSDSILKKAIRDWPLHLKGYALVPAKSIGCGELLREVKPFLDSAVVRQTALEALAASPTPEDRDFVAGLAISNPADREAMDALKASENAGMIRLWLKLLGSSAVPDTYFFTIAPNSLLRTDSFLPDLLAGLKDMKNPDFISRLIPALAGRRDIASQDYLNECLRNENQAIRNAAQKALALSGAM</sequence>
<feature type="chain" id="PRO_5043380986" description="HEAT repeat domain-containing protein" evidence="1">
    <location>
        <begin position="23"/>
        <end position="393"/>
    </location>
</feature>
<name>A0AAU8FPB0_9BACT</name>
<evidence type="ECO:0000313" key="2">
    <source>
        <dbReference type="EMBL" id="XCH25822.1"/>
    </source>
</evidence>
<evidence type="ECO:0008006" key="3">
    <source>
        <dbReference type="Google" id="ProtNLM"/>
    </source>
</evidence>
<accession>A0AAU8FPB0</accession>
<feature type="signal peptide" evidence="1">
    <location>
        <begin position="1"/>
        <end position="22"/>
    </location>
</feature>
<dbReference type="EMBL" id="CP159289">
    <property type="protein sequence ID" value="XCH25822.1"/>
    <property type="molecule type" value="Genomic_DNA"/>
</dbReference>